<dbReference type="GO" id="GO:0006281">
    <property type="term" value="P:DNA repair"/>
    <property type="evidence" value="ECO:0007669"/>
    <property type="project" value="UniProtKB-KW"/>
</dbReference>
<dbReference type="RefSeq" id="WP_227228631.1">
    <property type="nucleotide sequence ID" value="NZ_JAJCVJ010000001.1"/>
</dbReference>
<feature type="domain" description="BRCT" evidence="13">
    <location>
        <begin position="603"/>
        <end position="679"/>
    </location>
</feature>
<dbReference type="SUPFAM" id="SSF56091">
    <property type="entry name" value="DNA ligase/mRNA capping enzyme, catalytic domain"/>
    <property type="match status" value="1"/>
</dbReference>
<dbReference type="AlphaFoldDB" id="A0ABD5R7S1"/>
<dbReference type="Gene3D" id="3.30.470.30">
    <property type="entry name" value="DNA ligase/mRNA capping enzyme"/>
    <property type="match status" value="1"/>
</dbReference>
<evidence type="ECO:0000313" key="15">
    <source>
        <dbReference type="Proteomes" id="UP001596201"/>
    </source>
</evidence>
<evidence type="ECO:0000256" key="8">
    <source>
        <dbReference type="ARBA" id="ARBA00023027"/>
    </source>
</evidence>
<dbReference type="InterPro" id="IPR013839">
    <property type="entry name" value="DNAligase_adenylation"/>
</dbReference>
<dbReference type="SMART" id="SM00278">
    <property type="entry name" value="HhH1"/>
    <property type="match status" value="4"/>
</dbReference>
<keyword evidence="11" id="KW-0464">Manganese</keyword>
<comment type="cofactor">
    <cofactor evidence="11">
        <name>Mg(2+)</name>
        <dbReference type="ChEBI" id="CHEBI:18420"/>
    </cofactor>
    <cofactor evidence="11">
        <name>Mn(2+)</name>
        <dbReference type="ChEBI" id="CHEBI:29035"/>
    </cofactor>
</comment>
<feature type="active site" description="N6-AMP-lysine intermediate" evidence="11">
    <location>
        <position position="136"/>
    </location>
</feature>
<dbReference type="InterPro" id="IPR010994">
    <property type="entry name" value="RuvA_2-like"/>
</dbReference>
<dbReference type="InterPro" id="IPR004150">
    <property type="entry name" value="NAD_DNA_ligase_OB"/>
</dbReference>
<evidence type="ECO:0000256" key="4">
    <source>
        <dbReference type="ARBA" id="ARBA00022723"/>
    </source>
</evidence>
<dbReference type="InterPro" id="IPR041663">
    <property type="entry name" value="DisA/LigA_HHH"/>
</dbReference>
<evidence type="ECO:0000256" key="2">
    <source>
        <dbReference type="ARBA" id="ARBA00022598"/>
    </source>
</evidence>
<dbReference type="FunFam" id="1.10.150.20:FF:000007">
    <property type="entry name" value="DNA ligase"/>
    <property type="match status" value="1"/>
</dbReference>
<keyword evidence="4 11" id="KW-0479">Metal-binding</keyword>
<dbReference type="InterPro" id="IPR013840">
    <property type="entry name" value="DNAligase_N"/>
</dbReference>
<evidence type="ECO:0000256" key="12">
    <source>
        <dbReference type="SAM" id="MobiDB-lite"/>
    </source>
</evidence>
<dbReference type="GO" id="GO:0006260">
    <property type="term" value="P:DNA replication"/>
    <property type="evidence" value="ECO:0007669"/>
    <property type="project" value="UniProtKB-KW"/>
</dbReference>
<evidence type="ECO:0000313" key="14">
    <source>
        <dbReference type="EMBL" id="MFC5366004.1"/>
    </source>
</evidence>
<dbReference type="SMART" id="SM00532">
    <property type="entry name" value="LIGANc"/>
    <property type="match status" value="1"/>
</dbReference>
<dbReference type="InterPro" id="IPR018239">
    <property type="entry name" value="DNA_ligase_AS"/>
</dbReference>
<dbReference type="Proteomes" id="UP001596201">
    <property type="component" value="Unassembled WGS sequence"/>
</dbReference>
<feature type="binding site" evidence="11">
    <location>
        <position position="134"/>
    </location>
    <ligand>
        <name>NAD(+)</name>
        <dbReference type="ChEBI" id="CHEBI:57540"/>
    </ligand>
</feature>
<dbReference type="InterPro" id="IPR033136">
    <property type="entry name" value="DNA_ligase_CS"/>
</dbReference>
<accession>A0ABD5R7S1</accession>
<feature type="binding site" evidence="11">
    <location>
        <begin position="56"/>
        <end position="60"/>
    </location>
    <ligand>
        <name>NAD(+)</name>
        <dbReference type="ChEBI" id="CHEBI:57540"/>
    </ligand>
</feature>
<dbReference type="Gene3D" id="3.40.50.10190">
    <property type="entry name" value="BRCT domain"/>
    <property type="match status" value="1"/>
</dbReference>
<keyword evidence="5 11" id="KW-0227">DNA damage</keyword>
<feature type="binding site" evidence="11">
    <location>
        <position position="333"/>
    </location>
    <ligand>
        <name>NAD(+)</name>
        <dbReference type="ChEBI" id="CHEBI:57540"/>
    </ligand>
</feature>
<feature type="binding site" evidence="11">
    <location>
        <position position="157"/>
    </location>
    <ligand>
        <name>NAD(+)</name>
        <dbReference type="ChEBI" id="CHEBI:57540"/>
    </ligand>
</feature>
<dbReference type="NCBIfam" id="NF005932">
    <property type="entry name" value="PRK07956.1"/>
    <property type="match status" value="1"/>
</dbReference>
<dbReference type="PANTHER" id="PTHR23389">
    <property type="entry name" value="CHROMOSOME TRANSMISSION FIDELITY FACTOR 18"/>
    <property type="match status" value="1"/>
</dbReference>
<feature type="region of interest" description="Disordered" evidence="12">
    <location>
        <begin position="680"/>
        <end position="721"/>
    </location>
</feature>
<keyword evidence="9 11" id="KW-0234">DNA repair</keyword>
<dbReference type="InterPro" id="IPR001679">
    <property type="entry name" value="DNA_ligase"/>
</dbReference>
<dbReference type="CDD" id="cd00114">
    <property type="entry name" value="LIGANc"/>
    <property type="match status" value="1"/>
</dbReference>
<sequence length="721" mass="78849">MTEQASNPYLRDPLTDFTPVEDLTDEEATEQVELLREAIREHDYRYYVENDPVIGDRTYDALFTRLRTLEDAFDLTADDSPTQRVGGEPLDELDTVEHRVPMLSIAQSGEAEEVREFDDRVRREVDGEVSYTCEPKFDGLSVEVVYDDGVFVQAATRGDGETGDDVTEQVKTIESIPLRLREGAPDDLVVRGEVVMPRDEFQEHNRDRVEAGKDPFANPRNAAAGTLRQLDPSVAAERPLDCYFYDVLDASEVPPTNAAEHEALREWGLRTERDWYEVVEDVEDAIDFRNRLGEARENLNFEIDGTVIKVNDRAQCEQLGRTSREVRWAFAYKFPARSEVTEITDIVVQVGRTGRLTPVALLEPVDVGGVTVSRATLHNPDEIAEMGVNVGDAVRVQRAGDVIPYVEEVVDKRTEGTYAFPETCPVCGAEVVRDGPLAFCPDGLGCPAQVKGAIEHYAARSGLDIEGLGEERVEQLVESGLVERLPDLYDLTAEELAELEGWGQKSAENLLAELEASKSPALSAFLSALGIPEVGAATARNLAREFGSLEAVLEASPDELEAVDDVGEKVALSIHDFLTTPENREVIDDLLAHGVDPEVDVETGGDALAGLTFVFTGSLSVTRSEAQELVEAHGANATSSVSGNTDYLVAGENAGQSKQDDAAENDVPVLDESEFRDLLAEHGIEYLGDDSEASGSDDTDDSVEAGADETSDSEQPDLTDF</sequence>
<dbReference type="GO" id="GO:0003911">
    <property type="term" value="F:DNA ligase (NAD+) activity"/>
    <property type="evidence" value="ECO:0007669"/>
    <property type="project" value="UniProtKB-UniRule"/>
</dbReference>
<evidence type="ECO:0000256" key="6">
    <source>
        <dbReference type="ARBA" id="ARBA00022833"/>
    </source>
</evidence>
<dbReference type="Pfam" id="PF03120">
    <property type="entry name" value="OB_DNA_ligase"/>
    <property type="match status" value="1"/>
</dbReference>
<comment type="caution">
    <text evidence="14">The sequence shown here is derived from an EMBL/GenBank/DDBJ whole genome shotgun (WGS) entry which is preliminary data.</text>
</comment>
<dbReference type="Pfam" id="PF14520">
    <property type="entry name" value="HHH_5"/>
    <property type="match status" value="1"/>
</dbReference>
<feature type="binding site" evidence="11">
    <location>
        <begin position="104"/>
        <end position="105"/>
    </location>
    <ligand>
        <name>NAD(+)</name>
        <dbReference type="ChEBI" id="CHEBI:57540"/>
    </ligand>
</feature>
<dbReference type="SUPFAM" id="SSF50249">
    <property type="entry name" value="Nucleic acid-binding proteins"/>
    <property type="match status" value="1"/>
</dbReference>
<keyword evidence="6 11" id="KW-0862">Zinc</keyword>
<dbReference type="Gene3D" id="2.40.50.140">
    <property type="entry name" value="Nucleic acid-binding proteins"/>
    <property type="match status" value="1"/>
</dbReference>
<dbReference type="InterPro" id="IPR003583">
    <property type="entry name" value="Hlx-hairpin-Hlx_DNA-bd_motif"/>
</dbReference>
<keyword evidence="8 11" id="KW-0520">NAD</keyword>
<organism evidence="14 15">
    <name type="scientific">Salinirubrum litoreum</name>
    <dbReference type="NCBI Taxonomy" id="1126234"/>
    <lineage>
        <taxon>Archaea</taxon>
        <taxon>Methanobacteriati</taxon>
        <taxon>Methanobacteriota</taxon>
        <taxon>Stenosarchaea group</taxon>
        <taxon>Halobacteria</taxon>
        <taxon>Halobacteriales</taxon>
        <taxon>Haloferacaceae</taxon>
        <taxon>Salinirubrum</taxon>
    </lineage>
</organism>
<evidence type="ECO:0000256" key="3">
    <source>
        <dbReference type="ARBA" id="ARBA00022705"/>
    </source>
</evidence>
<feature type="compositionally biased region" description="Acidic residues" evidence="12">
    <location>
        <begin position="687"/>
        <end position="721"/>
    </location>
</feature>
<dbReference type="PROSITE" id="PS01055">
    <property type="entry name" value="DNA_LIGASE_N1"/>
    <property type="match status" value="1"/>
</dbReference>
<dbReference type="FunFam" id="2.40.50.140:FF:000012">
    <property type="entry name" value="DNA ligase"/>
    <property type="match status" value="1"/>
</dbReference>
<evidence type="ECO:0000256" key="10">
    <source>
        <dbReference type="ARBA" id="ARBA00034005"/>
    </source>
</evidence>
<dbReference type="Pfam" id="PF01653">
    <property type="entry name" value="DNA_ligase_aden"/>
    <property type="match status" value="1"/>
</dbReference>
<dbReference type="PROSITE" id="PS01056">
    <property type="entry name" value="DNA_LIGASE_N2"/>
    <property type="match status" value="1"/>
</dbReference>
<dbReference type="SMART" id="SM00292">
    <property type="entry name" value="BRCT"/>
    <property type="match status" value="1"/>
</dbReference>
<dbReference type="SUPFAM" id="SSF47781">
    <property type="entry name" value="RuvA domain 2-like"/>
    <property type="match status" value="1"/>
</dbReference>
<feature type="binding site" evidence="11">
    <location>
        <position position="446"/>
    </location>
    <ligand>
        <name>Zn(2+)</name>
        <dbReference type="ChEBI" id="CHEBI:29105"/>
    </ligand>
</feature>
<dbReference type="CDD" id="cd17748">
    <property type="entry name" value="BRCT_DNA_ligase_like"/>
    <property type="match status" value="1"/>
</dbReference>
<dbReference type="EMBL" id="JBHSKX010000001">
    <property type="protein sequence ID" value="MFC5366004.1"/>
    <property type="molecule type" value="Genomic_DNA"/>
</dbReference>
<feature type="binding site" evidence="11">
    <location>
        <position position="427"/>
    </location>
    <ligand>
        <name>Zn(2+)</name>
        <dbReference type="ChEBI" id="CHEBI:29105"/>
    </ligand>
</feature>
<comment type="caution">
    <text evidence="11">Lacks conserved residue(s) required for the propagation of feature annotation.</text>
</comment>
<name>A0ABD5R7S1_9EURY</name>
<evidence type="ECO:0000256" key="9">
    <source>
        <dbReference type="ARBA" id="ARBA00023204"/>
    </source>
</evidence>
<dbReference type="NCBIfam" id="TIGR00575">
    <property type="entry name" value="dnlj"/>
    <property type="match status" value="1"/>
</dbReference>
<dbReference type="Gene3D" id="1.10.150.20">
    <property type="entry name" value="5' to 3' exonuclease, C-terminal subdomain"/>
    <property type="match status" value="2"/>
</dbReference>
<evidence type="ECO:0000259" key="13">
    <source>
        <dbReference type="PROSITE" id="PS50172"/>
    </source>
</evidence>
<dbReference type="GO" id="GO:0046872">
    <property type="term" value="F:metal ion binding"/>
    <property type="evidence" value="ECO:0007669"/>
    <property type="project" value="UniProtKB-KW"/>
</dbReference>
<dbReference type="Gene3D" id="1.10.287.610">
    <property type="entry name" value="Helix hairpin bin"/>
    <property type="match status" value="1"/>
</dbReference>
<evidence type="ECO:0000256" key="11">
    <source>
        <dbReference type="HAMAP-Rule" id="MF_01588"/>
    </source>
</evidence>
<dbReference type="InterPro" id="IPR036420">
    <property type="entry name" value="BRCT_dom_sf"/>
</dbReference>
<dbReference type="Pfam" id="PF00533">
    <property type="entry name" value="BRCT"/>
    <property type="match status" value="1"/>
</dbReference>
<dbReference type="NCBIfam" id="NF010931">
    <property type="entry name" value="PRK14351.1"/>
    <property type="match status" value="1"/>
</dbReference>
<dbReference type="EC" id="6.5.1.2" evidence="11"/>
<comment type="catalytic activity">
    <reaction evidence="10 11">
        <text>NAD(+) + (deoxyribonucleotide)n-3'-hydroxyl + 5'-phospho-(deoxyribonucleotide)m = (deoxyribonucleotide)n+m + AMP + beta-nicotinamide D-nucleotide.</text>
        <dbReference type="EC" id="6.5.1.2"/>
    </reaction>
</comment>
<evidence type="ECO:0000256" key="7">
    <source>
        <dbReference type="ARBA" id="ARBA00022842"/>
    </source>
</evidence>
<feature type="binding site" evidence="11">
    <location>
        <position position="309"/>
    </location>
    <ligand>
        <name>NAD(+)</name>
        <dbReference type="ChEBI" id="CHEBI:57540"/>
    </ligand>
</feature>
<evidence type="ECO:0000256" key="5">
    <source>
        <dbReference type="ARBA" id="ARBA00022763"/>
    </source>
</evidence>
<proteinExistence type="inferred from homology"/>
<keyword evidence="2 11" id="KW-0436">Ligase</keyword>
<keyword evidence="3 11" id="KW-0235">DNA replication</keyword>
<dbReference type="HAMAP" id="MF_01588">
    <property type="entry name" value="DNA_ligase_A"/>
    <property type="match status" value="1"/>
</dbReference>
<dbReference type="PROSITE" id="PS50172">
    <property type="entry name" value="BRCT"/>
    <property type="match status" value="1"/>
</dbReference>
<feature type="binding site" evidence="11">
    <location>
        <position position="193"/>
    </location>
    <ligand>
        <name>NAD(+)</name>
        <dbReference type="ChEBI" id="CHEBI:57540"/>
    </ligand>
</feature>
<dbReference type="SUPFAM" id="SSF52113">
    <property type="entry name" value="BRCT domain"/>
    <property type="match status" value="1"/>
</dbReference>
<comment type="function">
    <text evidence="1 11">DNA ligase that catalyzes the formation of phosphodiester linkages between 5'-phosphoryl and 3'-hydroxyl groups in double-stranded DNA using NAD as a coenzyme and as the energy source for the reaction. It is essential for DNA replication and repair of damaged DNA.</text>
</comment>
<protein>
    <recommendedName>
        <fullName evidence="11">DNA ligase</fullName>
        <ecNumber evidence="11">6.5.1.2</ecNumber>
    </recommendedName>
    <alternativeName>
        <fullName evidence="11">Polydeoxyribonucleotide synthase [NAD(+)]</fullName>
    </alternativeName>
</protein>
<dbReference type="FunFam" id="1.10.150.20:FF:000006">
    <property type="entry name" value="DNA ligase"/>
    <property type="match status" value="1"/>
</dbReference>
<gene>
    <name evidence="11 14" type="primary">ligA</name>
    <name evidence="14" type="ORF">ACFPJ5_03575</name>
</gene>
<reference evidence="14 15" key="1">
    <citation type="journal article" date="2019" name="Int. J. Syst. Evol. Microbiol.">
        <title>The Global Catalogue of Microorganisms (GCM) 10K type strain sequencing project: providing services to taxonomists for standard genome sequencing and annotation.</title>
        <authorList>
            <consortium name="The Broad Institute Genomics Platform"/>
            <consortium name="The Broad Institute Genome Sequencing Center for Infectious Disease"/>
            <person name="Wu L."/>
            <person name="Ma J."/>
        </authorList>
    </citation>
    <scope>NUCLEOTIDE SEQUENCE [LARGE SCALE GENOMIC DNA]</scope>
    <source>
        <strain evidence="14 15">CGMCC 1.12237</strain>
    </source>
</reference>
<dbReference type="PIRSF" id="PIRSF001604">
    <property type="entry name" value="LigA"/>
    <property type="match status" value="1"/>
</dbReference>
<dbReference type="PANTHER" id="PTHR23389:SF9">
    <property type="entry name" value="DNA LIGASE"/>
    <property type="match status" value="1"/>
</dbReference>
<evidence type="ECO:0000256" key="1">
    <source>
        <dbReference type="ARBA" id="ARBA00004067"/>
    </source>
</evidence>
<dbReference type="InterPro" id="IPR001357">
    <property type="entry name" value="BRCT_dom"/>
</dbReference>
<comment type="similarity">
    <text evidence="11">Belongs to the NAD-dependent DNA ligase family. LigA subfamily.</text>
</comment>
<keyword evidence="7 11" id="KW-0460">Magnesium</keyword>
<feature type="binding site" evidence="11">
    <location>
        <position position="424"/>
    </location>
    <ligand>
        <name>Zn(2+)</name>
        <dbReference type="ChEBI" id="CHEBI:29105"/>
    </ligand>
</feature>
<keyword evidence="15" id="KW-1185">Reference proteome</keyword>
<dbReference type="Pfam" id="PF12826">
    <property type="entry name" value="HHH_2"/>
    <property type="match status" value="1"/>
</dbReference>
<dbReference type="InterPro" id="IPR012340">
    <property type="entry name" value="NA-bd_OB-fold"/>
</dbReference>